<organism evidence="2 3">
    <name type="scientific">Aspergillus ibericus CBS 121593</name>
    <dbReference type="NCBI Taxonomy" id="1448316"/>
    <lineage>
        <taxon>Eukaryota</taxon>
        <taxon>Fungi</taxon>
        <taxon>Dikarya</taxon>
        <taxon>Ascomycota</taxon>
        <taxon>Pezizomycotina</taxon>
        <taxon>Eurotiomycetes</taxon>
        <taxon>Eurotiomycetidae</taxon>
        <taxon>Eurotiales</taxon>
        <taxon>Aspergillaceae</taxon>
        <taxon>Aspergillus</taxon>
        <taxon>Aspergillus subgen. Circumdati</taxon>
    </lineage>
</organism>
<evidence type="ECO:0000256" key="1">
    <source>
        <dbReference type="SAM" id="MobiDB-lite"/>
    </source>
</evidence>
<gene>
    <name evidence="2" type="ORF">BO80DRAFT_11295</name>
</gene>
<dbReference type="EMBL" id="KZ824419">
    <property type="protein sequence ID" value="RAL06398.1"/>
    <property type="molecule type" value="Genomic_DNA"/>
</dbReference>
<keyword evidence="3" id="KW-1185">Reference proteome</keyword>
<dbReference type="RefSeq" id="XP_025580725.1">
    <property type="nucleotide sequence ID" value="XM_025713435.1"/>
</dbReference>
<reference evidence="2 3" key="1">
    <citation type="submission" date="2018-02" db="EMBL/GenBank/DDBJ databases">
        <title>The genomes of Aspergillus section Nigri reveals drivers in fungal speciation.</title>
        <authorList>
            <consortium name="DOE Joint Genome Institute"/>
            <person name="Vesth T.C."/>
            <person name="Nybo J."/>
            <person name="Theobald S."/>
            <person name="Brandl J."/>
            <person name="Frisvad J.C."/>
            <person name="Nielsen K.F."/>
            <person name="Lyhne E.K."/>
            <person name="Kogle M.E."/>
            <person name="Kuo A."/>
            <person name="Riley R."/>
            <person name="Clum A."/>
            <person name="Nolan M."/>
            <person name="Lipzen A."/>
            <person name="Salamov A."/>
            <person name="Henrissat B."/>
            <person name="Wiebenga A."/>
            <person name="De vries R.P."/>
            <person name="Grigoriev I.V."/>
            <person name="Mortensen U.H."/>
            <person name="Andersen M.R."/>
            <person name="Baker S.E."/>
        </authorList>
    </citation>
    <scope>NUCLEOTIDE SEQUENCE [LARGE SCALE GENOMIC DNA]</scope>
    <source>
        <strain evidence="2 3">CBS 121593</strain>
    </source>
</reference>
<evidence type="ECO:0000313" key="3">
    <source>
        <dbReference type="Proteomes" id="UP000249402"/>
    </source>
</evidence>
<dbReference type="OrthoDB" id="10559248at2759"/>
<feature type="region of interest" description="Disordered" evidence="1">
    <location>
        <begin position="1"/>
        <end position="20"/>
    </location>
</feature>
<accession>A0A395HHE7</accession>
<dbReference type="GeneID" id="37218300"/>
<protein>
    <submittedName>
        <fullName evidence="2">Uncharacterized protein</fullName>
    </submittedName>
</protein>
<sequence length="190" mass="21214">MVSSSVGLRSKHRCTHGSSNHPPVADRWFWRSVISGSSRPGQCKRSANLVPRLASVHHNSGYLLLCPTSSQPRVAEGVWLVVEAGRWRGSVHFRPGGAVSSPTRPSIVDLSLLLVADPRRWIAIGLDRDWIDALGACWMHVWERRELGESDIVALGRRPWMGLAYHLWQGAYRVQEVDGVQVPLSRIDAR</sequence>
<evidence type="ECO:0000313" key="2">
    <source>
        <dbReference type="EMBL" id="RAL06398.1"/>
    </source>
</evidence>
<proteinExistence type="predicted"/>
<dbReference type="AlphaFoldDB" id="A0A395HHE7"/>
<dbReference type="Proteomes" id="UP000249402">
    <property type="component" value="Unassembled WGS sequence"/>
</dbReference>
<name>A0A395HHE7_9EURO</name>
<dbReference type="VEuPathDB" id="FungiDB:BO80DRAFT_11295"/>